<comment type="similarity">
    <text evidence="4">Belongs to the HepT RNase toxin family.</text>
</comment>
<evidence type="ECO:0000256" key="2">
    <source>
        <dbReference type="ARBA" id="ARBA00022722"/>
    </source>
</evidence>
<dbReference type="InterPro" id="IPR052379">
    <property type="entry name" value="Type_VII_TA_RNase"/>
</dbReference>
<accession>A0ABV4JY82</accession>
<evidence type="ECO:0000256" key="4">
    <source>
        <dbReference type="ARBA" id="ARBA00024207"/>
    </source>
</evidence>
<keyword evidence="6" id="KW-1185">Reference proteome</keyword>
<evidence type="ECO:0000256" key="3">
    <source>
        <dbReference type="ARBA" id="ARBA00022801"/>
    </source>
</evidence>
<dbReference type="Pfam" id="PF01934">
    <property type="entry name" value="HepT-like"/>
    <property type="match status" value="1"/>
</dbReference>
<dbReference type="PANTHER" id="PTHR33397:SF3">
    <property type="entry name" value="MRNA NUCLEASE HEPT"/>
    <property type="match status" value="1"/>
</dbReference>
<keyword evidence="1" id="KW-1277">Toxin-antitoxin system</keyword>
<dbReference type="NCBIfam" id="NF047751">
    <property type="entry name" value="HepT_toxin"/>
    <property type="match status" value="1"/>
</dbReference>
<dbReference type="Proteomes" id="UP001568358">
    <property type="component" value="Unassembled WGS sequence"/>
</dbReference>
<keyword evidence="2" id="KW-0540">Nuclease</keyword>
<dbReference type="InterPro" id="IPR037038">
    <property type="entry name" value="HepT-like_sf"/>
</dbReference>
<evidence type="ECO:0000256" key="1">
    <source>
        <dbReference type="ARBA" id="ARBA00022649"/>
    </source>
</evidence>
<dbReference type="InterPro" id="IPR008201">
    <property type="entry name" value="HepT-like"/>
</dbReference>
<organism evidence="5 6">
    <name type="scientific">Halodesulfovibrio aestuarii</name>
    <dbReference type="NCBI Taxonomy" id="126333"/>
    <lineage>
        <taxon>Bacteria</taxon>
        <taxon>Pseudomonadati</taxon>
        <taxon>Thermodesulfobacteriota</taxon>
        <taxon>Desulfovibrionia</taxon>
        <taxon>Desulfovibrionales</taxon>
        <taxon>Desulfovibrionaceae</taxon>
        <taxon>Halodesulfovibrio</taxon>
    </lineage>
</organism>
<sequence length="139" mass="15743">MDKEVVQQKLLLLQRCIQRVKEKTPAEAEILEADFDLQDIVVLNLQRAVQISIDISTHILADTLSVPSTMAEAFLLLHREGVLSKDVAKSMSRSVGLRNVAVHEYTNLDWDVVHAVALHHLDDFIHFGEEVVLWLDAHD</sequence>
<dbReference type="RefSeq" id="WP_371150994.1">
    <property type="nucleotide sequence ID" value="NZ_JBFSOO010000013.1"/>
</dbReference>
<comment type="caution">
    <text evidence="5">The sequence shown here is derived from an EMBL/GenBank/DDBJ whole genome shotgun (WGS) entry which is preliminary data.</text>
</comment>
<keyword evidence="3" id="KW-0378">Hydrolase</keyword>
<gene>
    <name evidence="5" type="ORF">AB2Z07_14400</name>
</gene>
<name>A0ABV4JY82_9BACT</name>
<dbReference type="PANTHER" id="PTHR33397">
    <property type="entry name" value="UPF0331 PROTEIN YUTE"/>
    <property type="match status" value="1"/>
</dbReference>
<reference evidence="5 6" key="1">
    <citation type="submission" date="2024-07" db="EMBL/GenBank/DDBJ databases">
        <title>Active virus-host system and metabolic interactions in a Lokiarchaeon culture.</title>
        <authorList>
            <person name="Ponce Toledo R.I."/>
            <person name="Rodrigues Oliveira T."/>
            <person name="Schleper C."/>
        </authorList>
    </citation>
    <scope>NUCLEOTIDE SEQUENCE [LARGE SCALE GENOMIC DNA]</scope>
    <source>
        <strain evidence="5 6">B35</strain>
    </source>
</reference>
<dbReference type="EMBL" id="JBFSOO010000013">
    <property type="protein sequence ID" value="MEZ6854696.1"/>
    <property type="molecule type" value="Genomic_DNA"/>
</dbReference>
<proteinExistence type="inferred from homology"/>
<evidence type="ECO:0000313" key="5">
    <source>
        <dbReference type="EMBL" id="MEZ6854696.1"/>
    </source>
</evidence>
<protein>
    <submittedName>
        <fullName evidence="5">DUF86 domain-containing protein</fullName>
    </submittedName>
</protein>
<evidence type="ECO:0000313" key="6">
    <source>
        <dbReference type="Proteomes" id="UP001568358"/>
    </source>
</evidence>
<dbReference type="Gene3D" id="1.20.120.580">
    <property type="entry name" value="bsu32300-like"/>
    <property type="match status" value="1"/>
</dbReference>